<evidence type="ECO:0000256" key="1">
    <source>
        <dbReference type="SAM" id="MobiDB-lite"/>
    </source>
</evidence>
<dbReference type="SUPFAM" id="SSF48371">
    <property type="entry name" value="ARM repeat"/>
    <property type="match status" value="1"/>
</dbReference>
<dbReference type="Pfam" id="PF12432">
    <property type="entry name" value="INTS1_RP2B-bd"/>
    <property type="match status" value="1"/>
</dbReference>
<dbReference type="InterPro" id="IPR053964">
    <property type="entry name" value="INT1_R3"/>
</dbReference>
<dbReference type="WBParaSite" id="TMUE_3000013149.1">
    <property type="protein sequence ID" value="TMUE_3000013149.1"/>
    <property type="gene ID" value="WBGene00285061"/>
</dbReference>
<dbReference type="InterPro" id="IPR016024">
    <property type="entry name" value="ARM-type_fold"/>
</dbReference>
<dbReference type="STRING" id="70415.A0A5S6R1H3"/>
<feature type="domain" description="Integrator complex subunit 1 R3" evidence="3">
    <location>
        <begin position="1684"/>
        <end position="1843"/>
    </location>
</feature>
<feature type="domain" description="Integrator complex subunit 1 RPB2-binding" evidence="2">
    <location>
        <begin position="292"/>
        <end position="439"/>
    </location>
</feature>
<reference evidence="7" key="1">
    <citation type="submission" date="2019-12" db="UniProtKB">
        <authorList>
            <consortium name="WormBaseParasite"/>
        </authorList>
    </citation>
    <scope>IDENTIFICATION</scope>
</reference>
<dbReference type="Proteomes" id="UP000046395">
    <property type="component" value="Unassembled WGS sequence"/>
</dbReference>
<keyword evidence="6" id="KW-1185">Reference proteome</keyword>
<dbReference type="InterPro" id="IPR053965">
    <property type="entry name" value="INTS1_R4"/>
</dbReference>
<dbReference type="PANTHER" id="PTHR21224">
    <property type="entry name" value="INTEGRATOR COMPLEX SUBUNIT 1"/>
    <property type="match status" value="1"/>
</dbReference>
<dbReference type="InterPro" id="IPR022145">
    <property type="entry name" value="INTS1_RPB2-bd"/>
</dbReference>
<feature type="domain" description="Integrator complex subunit 1 R4" evidence="4">
    <location>
        <begin position="1901"/>
        <end position="2001"/>
    </location>
</feature>
<evidence type="ECO:0000259" key="2">
    <source>
        <dbReference type="Pfam" id="PF12432"/>
    </source>
</evidence>
<feature type="region of interest" description="Disordered" evidence="1">
    <location>
        <begin position="26"/>
        <end position="48"/>
    </location>
</feature>
<evidence type="ECO:0000313" key="6">
    <source>
        <dbReference type="Proteomes" id="UP000046395"/>
    </source>
</evidence>
<dbReference type="PANTHER" id="PTHR21224:SF1">
    <property type="entry name" value="INTEGRATOR COMPLEX SUBUNIT 1"/>
    <property type="match status" value="1"/>
</dbReference>
<evidence type="ECO:0000313" key="7">
    <source>
        <dbReference type="WBParaSite" id="TMUE_3000013149.1"/>
    </source>
</evidence>
<dbReference type="InterPro" id="IPR038902">
    <property type="entry name" value="INTS1"/>
</dbReference>
<accession>A0A5S6R1H3</accession>
<evidence type="ECO:0000259" key="5">
    <source>
        <dbReference type="Pfam" id="PF22929"/>
    </source>
</evidence>
<organism evidence="6 7">
    <name type="scientific">Trichuris muris</name>
    <name type="common">Mouse whipworm</name>
    <dbReference type="NCBI Taxonomy" id="70415"/>
    <lineage>
        <taxon>Eukaryota</taxon>
        <taxon>Metazoa</taxon>
        <taxon>Ecdysozoa</taxon>
        <taxon>Nematoda</taxon>
        <taxon>Enoplea</taxon>
        <taxon>Dorylaimia</taxon>
        <taxon>Trichinellida</taxon>
        <taxon>Trichuridae</taxon>
        <taxon>Trichuris</taxon>
    </lineage>
</organism>
<proteinExistence type="predicted"/>
<dbReference type="GO" id="GO:0034474">
    <property type="term" value="P:U2 snRNA 3'-end processing"/>
    <property type="evidence" value="ECO:0007669"/>
    <property type="project" value="InterPro"/>
</dbReference>
<feature type="region of interest" description="Disordered" evidence="1">
    <location>
        <begin position="1"/>
        <end position="20"/>
    </location>
</feature>
<dbReference type="Pfam" id="PF22927">
    <property type="entry name" value="INT1_R3"/>
    <property type="match status" value="1"/>
</dbReference>
<dbReference type="GO" id="GO:0032039">
    <property type="term" value="C:integrator complex"/>
    <property type="evidence" value="ECO:0007669"/>
    <property type="project" value="InterPro"/>
</dbReference>
<dbReference type="Pfam" id="PF22928">
    <property type="entry name" value="INTS1_R4"/>
    <property type="match status" value="1"/>
</dbReference>
<sequence>MERKSSCSRPPKTLLSRQKANLPSGSFIALGSRAQGPECSSTLGVKRDGSSLPIGLTKKAKTKDVAPFSSGALSSQKNGSSATESSLSSGFQISSSLEVMETIRKGDCTVEVVEKLLCAIARRLREGSSCLPEPMLCAMLCVCAKRYPDLFRKGTVLEAFCELLRTCSVPKGVAEAHSNLRCLICSILMEAWKEETEWPELFAKVYLDDAMSERSWVDRQESRPFVKAILASFGTLLPSDAAWDLFLVQEDETFISESVDLALMVSSSDAQASGSCYSNRFTGSAEQLRVYVCEILREWWMRRADTIPKKVFLTISACTGLLEVRLNASQRLDNWLQNSRAPWAMAWLLISIWRNSSNFEQHDQEVISNLCKMRLKSKAFTRVFSLAVKESFLTSTSKATALLSFALRNEFSSNRANSHLTIIGHCFQSYDVLSTKTLACIMAEYLFTKEDCSRAMKSLFREVVRGVLKNEFPLPVFCQSLFEEASKAFKPDSPLKDRIHHCLEDVVIIATFLRIPSSREGYVASRKDCSLWDPVHQDIRKALHEVVVWLKNTVFRSFRLGREDYIRSYHRLLFLDRPECYVGKDGWPSESEKNLLLRTVAESGILEKTLIELVSVNQFGDYPFNLAVGVDLVDQIVRRASFNPFNGRVNLEVTKDFVGTLLKACLYRRPESISLPARYSPVPMAISSLYWKAWIVLVILSSTNPQTAGASLWKSYPTARFLMEMVIVEEFTFPPSTVVNVEQTVASFWNIEEEAVETERREILELETYLAAASTKQVITEENSLLLPQLMKYDPKGLARCPPAAVIDQISMLSKQLSLRCKLCASRSPDFLLDIIDRQGALQSLPWLSDIIKQNDDPFNLLPIECSCEFLINHPEAMMSDTGFDEAISASAFVSTGAQNAASEAQYRDKLRQMASNVKQLLWEYKDNFVQAKTALFYFMSRLNADSSSQRSLVIMLLENVLHRSHDVGQPLGDVSRVHPDLLKQFEWLFVSLERLPYFVHIKQRVVECILKNCEFETDPRRLHAYIHYAYLHLSDTTLETSCKALAKCLSKRHQTLARLVPYRGNNKDVLVDMTHNALLDLFAQYLRSTLHAAVGSELTEVKDGELQIQFHDGQSSIMGADVFHFMAYILVRRPSVEAHANYKFIFSHLLGEDGSKPPMVCPGGSGQVVDLFNAPLLSLFMLSENEMLVDRVTIGLNFDEVYRCLRQFGLPVNNANKLLGKLDHLVAAQMSIDERTFSKLVALRRFVLFYRSNGASGGEAFLRCCNMAEPPAGAQSDHPAPCSTTISICDSSLVEYQSNISIPSLLNELFVGKRDGVALSNRSHFHEMMVQLVNEMATEGKKPHCHCCVDWLLNWQPSIKRKIPTALLNNRFQITALFCLLSKLKDVTLREAFGSMISRLTAANTASGTWFASLVKKIHSELHTTGEREDGSAVSFPISRVPFSSSIIDKVISWQNPELLHLSAEEIASSAFSKKETAESHIILTMIPHATKLSTITSVISALLSKFSDEPECSRVLDFVMASSRNPRVLKGRDSRPPRFDPGDRLLSLSVDQLLVLAEYTIAEFCTKLCLTDVSTFNGNIQPAIEWSVGTSESDGEYAKIHERSAYLETRMSTLLHYCETGEHLLRLIAWLEESPRSPSEKDVRQIMLLEIYFKFPRMLSHFKTPDISSVISCLVHCRSNKLDLVLHTMICKWARLAKFPGKEGIVGQIGSVLKRTARDHPCLMMRHLPLLASHLRGTTAYRTSQYCNSTYLLWFTIILALIENLAPHSFMPNYVSSTMDILNSFIGFARNYVIRFPRLIAFVDKVFVILKAFYAVNPELTISFMKSNASTLQLISNRYPELHNMRSLLSLISLSTSTTAGRKASPLPGGSSDGKDDQWTPLLVRPPSPVYTGQITQILNRLTRASQIFEFNAVLKEIEDLCQMKPDGFPYFKNELVRLLIHHNGDVRKAALCLIISCLNEHPSEIGTVAPMLEHCLNHPELAYAQTIADRLPDICRICPAKTASLLVRSACLRVNTLENIEQILVSSISAINTHCLSGLLSK</sequence>
<name>A0A5S6R1H3_TRIMR</name>
<evidence type="ECO:0000259" key="4">
    <source>
        <dbReference type="Pfam" id="PF22928"/>
    </source>
</evidence>
<dbReference type="InterPro" id="IPR053966">
    <property type="entry name" value="INTS1_INTS2-bd"/>
</dbReference>
<feature type="domain" description="Integrator complex subunit 1 INTS2-binding" evidence="5">
    <location>
        <begin position="936"/>
        <end position="1262"/>
    </location>
</feature>
<protein>
    <submittedName>
        <fullName evidence="7">DUF3677 domain-containing protein</fullName>
    </submittedName>
</protein>
<dbReference type="Pfam" id="PF22929">
    <property type="entry name" value="INTS1_INTS2-bd"/>
    <property type="match status" value="1"/>
</dbReference>
<evidence type="ECO:0000259" key="3">
    <source>
        <dbReference type="Pfam" id="PF22927"/>
    </source>
</evidence>